<comment type="caution">
    <text evidence="1">The sequence shown here is derived from an EMBL/GenBank/DDBJ whole genome shotgun (WGS) entry which is preliminary data.</text>
</comment>
<dbReference type="Pfam" id="PF08843">
    <property type="entry name" value="AbiEii"/>
    <property type="match status" value="1"/>
</dbReference>
<gene>
    <name evidence="1" type="ORF">CRI88_11050</name>
</gene>
<sequence>METMSTQSTNVFTQITEMAAARQENREQLVSLYCQERLLYRLSVSSYNDQFYLAGDLLLFALTEGLVKPTKEITLLAKPSARQQEIVKQALKEICSIAVPEDGIEWNAEKIESALTEDGIHFTIPATLGQTTTYIEVRITYKESVPVTPKTIMFPTLLASEVAVLYTYPTEFVIAQKFIEMYQYPALEKTSKAMLEVNQLLQTQNIEGRILQAYIEALFERHHFTIELNTTLELTGVLKQFFSPIHEVLLAEHEFFQQWYFDNQAWQ</sequence>
<dbReference type="InterPro" id="IPR014942">
    <property type="entry name" value="AbiEii"/>
</dbReference>
<proteinExistence type="predicted"/>
<dbReference type="Proteomes" id="UP000234956">
    <property type="component" value="Unassembled WGS sequence"/>
</dbReference>
<name>A0A2I0UZ31_9BACI</name>
<dbReference type="EMBL" id="PDFK01000003">
    <property type="protein sequence ID" value="PKU51259.1"/>
    <property type="molecule type" value="Genomic_DNA"/>
</dbReference>
<dbReference type="AlphaFoldDB" id="A0A2I0UZ31"/>
<evidence type="ECO:0008006" key="3">
    <source>
        <dbReference type="Google" id="ProtNLM"/>
    </source>
</evidence>
<protein>
    <recommendedName>
        <fullName evidence="3">Nucleotidyl transferase AbiEii/AbiGii toxin family protein</fullName>
    </recommendedName>
</protein>
<evidence type="ECO:0000313" key="1">
    <source>
        <dbReference type="EMBL" id="PKU51259.1"/>
    </source>
</evidence>
<organism evidence="1 2">
    <name type="scientific">Lysinibacillus fusiformis</name>
    <dbReference type="NCBI Taxonomy" id="28031"/>
    <lineage>
        <taxon>Bacteria</taxon>
        <taxon>Bacillati</taxon>
        <taxon>Bacillota</taxon>
        <taxon>Bacilli</taxon>
        <taxon>Bacillales</taxon>
        <taxon>Bacillaceae</taxon>
        <taxon>Lysinibacillus</taxon>
    </lineage>
</organism>
<evidence type="ECO:0000313" key="2">
    <source>
        <dbReference type="Proteomes" id="UP000234956"/>
    </source>
</evidence>
<accession>A0A2I0UZ31</accession>
<dbReference type="RefSeq" id="WP_089932235.1">
    <property type="nucleotide sequence ID" value="NZ_PDFK01000003.1"/>
</dbReference>
<reference evidence="1 2" key="1">
    <citation type="submission" date="2017-10" db="EMBL/GenBank/DDBJ databases">
        <title>Draft genome of Lysinibacillus fusiformis strain Juneja, a laboratory-derived pathogen of Drosophila melanogaster.</title>
        <authorList>
            <person name="Smith B.R."/>
            <person name="Unckless R.L."/>
        </authorList>
    </citation>
    <scope>NUCLEOTIDE SEQUENCE [LARGE SCALE GENOMIC DNA]</scope>
    <source>
        <strain evidence="1 2">Juneja</strain>
    </source>
</reference>